<evidence type="ECO:0000256" key="1">
    <source>
        <dbReference type="SAM" id="MobiDB-lite"/>
    </source>
</evidence>
<feature type="compositionally biased region" description="Polar residues" evidence="1">
    <location>
        <begin position="187"/>
        <end position="203"/>
    </location>
</feature>
<dbReference type="AlphaFoldDB" id="A0A1R3HKJ6"/>
<comment type="caution">
    <text evidence="2">The sequence shown here is derived from an EMBL/GenBank/DDBJ whole genome shotgun (WGS) entry which is preliminary data.</text>
</comment>
<dbReference type="OrthoDB" id="691329at2759"/>
<dbReference type="PANTHER" id="PTHR37613">
    <property type="entry name" value="DUF4378 DOMAIN PROTEIN"/>
    <property type="match status" value="1"/>
</dbReference>
<feature type="region of interest" description="Disordered" evidence="1">
    <location>
        <begin position="173"/>
        <end position="205"/>
    </location>
</feature>
<evidence type="ECO:0000313" key="3">
    <source>
        <dbReference type="Proteomes" id="UP000187203"/>
    </source>
</evidence>
<organism evidence="2 3">
    <name type="scientific">Corchorus olitorius</name>
    <dbReference type="NCBI Taxonomy" id="93759"/>
    <lineage>
        <taxon>Eukaryota</taxon>
        <taxon>Viridiplantae</taxon>
        <taxon>Streptophyta</taxon>
        <taxon>Embryophyta</taxon>
        <taxon>Tracheophyta</taxon>
        <taxon>Spermatophyta</taxon>
        <taxon>Magnoliopsida</taxon>
        <taxon>eudicotyledons</taxon>
        <taxon>Gunneridae</taxon>
        <taxon>Pentapetalae</taxon>
        <taxon>rosids</taxon>
        <taxon>malvids</taxon>
        <taxon>Malvales</taxon>
        <taxon>Malvaceae</taxon>
        <taxon>Grewioideae</taxon>
        <taxon>Apeibeae</taxon>
        <taxon>Corchorus</taxon>
    </lineage>
</organism>
<dbReference type="PANTHER" id="PTHR37613:SF4">
    <property type="entry name" value="DUF4378 DOMAIN-CONTAINING PROTEIN"/>
    <property type="match status" value="1"/>
</dbReference>
<dbReference type="EMBL" id="AWUE01019946">
    <property type="protein sequence ID" value="OMO70845.1"/>
    <property type="molecule type" value="Genomic_DNA"/>
</dbReference>
<dbReference type="Proteomes" id="UP000187203">
    <property type="component" value="Unassembled WGS sequence"/>
</dbReference>
<sequence length="216" mass="24116">MATAISSSKPNPARQLGELLQEQQDPFILEVYLSERGCTLRKNFNLGAHNSGKFLKKSGNGSQNYKSKKGTVHNFPKVLKVVCNKLFTIKLGSRNYKSSDGNYEDRKLGNVCEMDEDRNKQESAEPDVFSSASITTVYNSCSDSDIDESSTFSDNPNSVQIYNHRENKILEISRMQEAPAMDDQECSPKQNDMNASTSSQGQVEQVKVAVLVERED</sequence>
<evidence type="ECO:0000313" key="2">
    <source>
        <dbReference type="EMBL" id="OMO70845.1"/>
    </source>
</evidence>
<gene>
    <name evidence="2" type="ORF">COLO4_28465</name>
</gene>
<reference evidence="3" key="1">
    <citation type="submission" date="2013-09" db="EMBL/GenBank/DDBJ databases">
        <title>Corchorus olitorius genome sequencing.</title>
        <authorList>
            <person name="Alam M."/>
            <person name="Haque M.S."/>
            <person name="Islam M.S."/>
            <person name="Emdad E.M."/>
            <person name="Islam M.M."/>
            <person name="Ahmed B."/>
            <person name="Halim A."/>
            <person name="Hossen Q.M.M."/>
            <person name="Hossain M.Z."/>
            <person name="Ahmed R."/>
            <person name="Khan M.M."/>
            <person name="Islam R."/>
            <person name="Rashid M.M."/>
            <person name="Khan S.A."/>
            <person name="Rahman M.S."/>
            <person name="Alam M."/>
            <person name="Yahiya A.S."/>
            <person name="Khan M.S."/>
            <person name="Azam M.S."/>
            <person name="Haque T."/>
            <person name="Lashkar M.Z.H."/>
            <person name="Akhand A.I."/>
            <person name="Morshed G."/>
            <person name="Roy S."/>
            <person name="Uddin K.S."/>
            <person name="Rabeya T."/>
            <person name="Hossain A.S."/>
            <person name="Chowdhury A."/>
            <person name="Snigdha A.R."/>
            <person name="Mortoza M.S."/>
            <person name="Matin S.A."/>
            <person name="Hoque S.M.E."/>
            <person name="Islam M.K."/>
            <person name="Roy D.K."/>
            <person name="Haider R."/>
            <person name="Moosa M.M."/>
            <person name="Elias S.M."/>
            <person name="Hasan A.M."/>
            <person name="Jahan S."/>
            <person name="Shafiuddin M."/>
            <person name="Mahmood N."/>
            <person name="Shommy N.S."/>
        </authorList>
    </citation>
    <scope>NUCLEOTIDE SEQUENCE [LARGE SCALE GENOMIC DNA]</scope>
    <source>
        <strain evidence="3">cv. O-4</strain>
    </source>
</reference>
<protein>
    <submittedName>
        <fullName evidence="2">Uncharacterized protein</fullName>
    </submittedName>
</protein>
<proteinExistence type="predicted"/>
<accession>A0A1R3HKJ6</accession>
<name>A0A1R3HKJ6_9ROSI</name>
<keyword evidence="3" id="KW-1185">Reference proteome</keyword>